<protein>
    <submittedName>
        <fullName evidence="1">Uncharacterized protein</fullName>
    </submittedName>
</protein>
<sequence>MELRVNYPEWTSGIRRTRFLMTSGFCGVGKRVEKRR</sequence>
<keyword evidence="2" id="KW-1185">Reference proteome</keyword>
<dbReference type="EMBL" id="JAVIJP010000017">
    <property type="protein sequence ID" value="KAL3639899.1"/>
    <property type="molecule type" value="Genomic_DNA"/>
</dbReference>
<organism evidence="1 2">
    <name type="scientific">Castilleja foliolosa</name>
    <dbReference type="NCBI Taxonomy" id="1961234"/>
    <lineage>
        <taxon>Eukaryota</taxon>
        <taxon>Viridiplantae</taxon>
        <taxon>Streptophyta</taxon>
        <taxon>Embryophyta</taxon>
        <taxon>Tracheophyta</taxon>
        <taxon>Spermatophyta</taxon>
        <taxon>Magnoliopsida</taxon>
        <taxon>eudicotyledons</taxon>
        <taxon>Gunneridae</taxon>
        <taxon>Pentapetalae</taxon>
        <taxon>asterids</taxon>
        <taxon>lamiids</taxon>
        <taxon>Lamiales</taxon>
        <taxon>Orobanchaceae</taxon>
        <taxon>Pedicularideae</taxon>
        <taxon>Castillejinae</taxon>
        <taxon>Castilleja</taxon>
    </lineage>
</organism>
<evidence type="ECO:0000313" key="1">
    <source>
        <dbReference type="EMBL" id="KAL3639899.1"/>
    </source>
</evidence>
<proteinExistence type="predicted"/>
<name>A0ABD3DDI6_9LAMI</name>
<comment type="caution">
    <text evidence="1">The sequence shown here is derived from an EMBL/GenBank/DDBJ whole genome shotgun (WGS) entry which is preliminary data.</text>
</comment>
<evidence type="ECO:0000313" key="2">
    <source>
        <dbReference type="Proteomes" id="UP001632038"/>
    </source>
</evidence>
<dbReference type="Proteomes" id="UP001632038">
    <property type="component" value="Unassembled WGS sequence"/>
</dbReference>
<reference evidence="2" key="1">
    <citation type="journal article" date="2024" name="IScience">
        <title>Strigolactones Initiate the Formation of Haustorium-like Structures in Castilleja.</title>
        <authorList>
            <person name="Buerger M."/>
            <person name="Peterson D."/>
            <person name="Chory J."/>
        </authorList>
    </citation>
    <scope>NUCLEOTIDE SEQUENCE [LARGE SCALE GENOMIC DNA]</scope>
</reference>
<gene>
    <name evidence="1" type="ORF">CASFOL_014867</name>
</gene>
<accession>A0ABD3DDI6</accession>
<dbReference type="AlphaFoldDB" id="A0ABD3DDI6"/>